<evidence type="ECO:0000313" key="4">
    <source>
        <dbReference type="Proteomes" id="UP000252187"/>
    </source>
</evidence>
<evidence type="ECO:0000313" key="3">
    <source>
        <dbReference type="EMBL" id="RBA35144.1"/>
    </source>
</evidence>
<keyword evidence="2" id="KW-0732">Signal</keyword>
<name>A0A365P977_9ACTN</name>
<proteinExistence type="predicted"/>
<dbReference type="PROSITE" id="PS51257">
    <property type="entry name" value="PROKAR_LIPOPROTEIN"/>
    <property type="match status" value="1"/>
</dbReference>
<feature type="signal peptide" evidence="2">
    <location>
        <begin position="1"/>
        <end position="24"/>
    </location>
</feature>
<gene>
    <name evidence="3" type="ORF">DQ226_10935</name>
</gene>
<evidence type="ECO:0000256" key="2">
    <source>
        <dbReference type="SAM" id="SignalP"/>
    </source>
</evidence>
<feature type="chain" id="PRO_5039632440" evidence="2">
    <location>
        <begin position="25"/>
        <end position="116"/>
    </location>
</feature>
<dbReference type="GeneID" id="36308842"/>
<comment type="caution">
    <text evidence="3">The sequence shown here is derived from an EMBL/GenBank/DDBJ whole genome shotgun (WGS) entry which is preliminary data.</text>
</comment>
<accession>A0A365P977</accession>
<evidence type="ECO:0000256" key="1">
    <source>
        <dbReference type="SAM" id="MobiDB-lite"/>
    </source>
</evidence>
<protein>
    <submittedName>
        <fullName evidence="3">Uncharacterized protein</fullName>
    </submittedName>
</protein>
<dbReference type="Proteomes" id="UP000252187">
    <property type="component" value="Unassembled WGS sequence"/>
</dbReference>
<dbReference type="AlphaFoldDB" id="A0A365P977"/>
<dbReference type="EMBL" id="QNTT01000027">
    <property type="protein sequence ID" value="RBA35144.1"/>
    <property type="molecule type" value="Genomic_DNA"/>
</dbReference>
<organism evidence="3 4">
    <name type="scientific">Dietzia maris</name>
    <dbReference type="NCBI Taxonomy" id="37915"/>
    <lineage>
        <taxon>Bacteria</taxon>
        <taxon>Bacillati</taxon>
        <taxon>Actinomycetota</taxon>
        <taxon>Actinomycetes</taxon>
        <taxon>Mycobacteriales</taxon>
        <taxon>Dietziaceae</taxon>
        <taxon>Dietzia</taxon>
    </lineage>
</organism>
<feature type="region of interest" description="Disordered" evidence="1">
    <location>
        <begin position="28"/>
        <end position="116"/>
    </location>
</feature>
<feature type="compositionally biased region" description="Gly residues" evidence="1">
    <location>
        <begin position="79"/>
        <end position="91"/>
    </location>
</feature>
<dbReference type="RefSeq" id="WP_069388497.1">
    <property type="nucleotide sequence ID" value="NZ_JBITUO010000007.1"/>
</dbReference>
<sequence>MAPRQTARRLLVAAPALALAFAVAACSPPNEQPAEADAPYTLPSYTEDAAPTSSIPETQETDVPEGAGDFEPGVTETGTPGGEGGDEGGGQATTDDGIVVPGTGQQAGNAPAQPAP</sequence>
<feature type="compositionally biased region" description="Low complexity" evidence="1">
    <location>
        <begin position="92"/>
        <end position="116"/>
    </location>
</feature>
<reference evidence="3 4" key="1">
    <citation type="submission" date="2018-06" db="EMBL/GenBank/DDBJ databases">
        <title>Whole genome sequencing of four bacterial strains from South Shetland trench revealing bio-synthetic gene clusters.</title>
        <authorList>
            <person name="Abdel-Mageed W.M."/>
            <person name="Lehri B."/>
            <person name="Jarmusch S.A."/>
            <person name="Miranda K."/>
            <person name="Goodfellow M."/>
            <person name="Jaspars M."/>
            <person name="Karlyshev A.V."/>
        </authorList>
    </citation>
    <scope>NUCLEOTIDE SEQUENCE [LARGE SCALE GENOMIC DNA]</scope>
    <source>
        <strain evidence="3 4">SST1</strain>
    </source>
</reference>